<keyword evidence="6 7" id="KW-0998">Cell outer membrane</keyword>
<evidence type="ECO:0000256" key="4">
    <source>
        <dbReference type="ARBA" id="ARBA00022692"/>
    </source>
</evidence>
<evidence type="ECO:0000256" key="2">
    <source>
        <dbReference type="ARBA" id="ARBA00022448"/>
    </source>
</evidence>
<dbReference type="Gene3D" id="2.60.40.1120">
    <property type="entry name" value="Carboxypeptidase-like, regulatory domain"/>
    <property type="match status" value="1"/>
</dbReference>
<organism evidence="10 11">
    <name type="scientific">Chitinophaga eiseniae</name>
    <dbReference type="NCBI Taxonomy" id="634771"/>
    <lineage>
        <taxon>Bacteria</taxon>
        <taxon>Pseudomonadati</taxon>
        <taxon>Bacteroidota</taxon>
        <taxon>Chitinophagia</taxon>
        <taxon>Chitinophagales</taxon>
        <taxon>Chitinophagaceae</taxon>
        <taxon>Chitinophaga</taxon>
    </lineage>
</organism>
<keyword evidence="5 7" id="KW-0472">Membrane</keyword>
<feature type="domain" description="TonB-dependent receptor plug" evidence="9">
    <location>
        <begin position="203"/>
        <end position="308"/>
    </location>
</feature>
<keyword evidence="3 7" id="KW-1134">Transmembrane beta strand</keyword>
<proteinExistence type="inferred from homology"/>
<dbReference type="Gene3D" id="2.170.130.10">
    <property type="entry name" value="TonB-dependent receptor, plug domain"/>
    <property type="match status" value="1"/>
</dbReference>
<evidence type="ECO:0000256" key="5">
    <source>
        <dbReference type="ARBA" id="ARBA00023136"/>
    </source>
</evidence>
<dbReference type="Pfam" id="PF13715">
    <property type="entry name" value="CarbopepD_reg_2"/>
    <property type="match status" value="1"/>
</dbReference>
<dbReference type="STRING" id="634771.SAMN04488128_105481"/>
<dbReference type="InterPro" id="IPR012910">
    <property type="entry name" value="Plug_dom"/>
</dbReference>
<keyword evidence="11" id="KW-1185">Reference proteome</keyword>
<comment type="similarity">
    <text evidence="7">Belongs to the TonB-dependent receptor family.</text>
</comment>
<accession>A0A1T4TMU6</accession>
<dbReference type="NCBIfam" id="TIGR04057">
    <property type="entry name" value="SusC_RagA_signa"/>
    <property type="match status" value="1"/>
</dbReference>
<evidence type="ECO:0000256" key="8">
    <source>
        <dbReference type="SAM" id="SignalP"/>
    </source>
</evidence>
<evidence type="ECO:0000256" key="1">
    <source>
        <dbReference type="ARBA" id="ARBA00004571"/>
    </source>
</evidence>
<keyword evidence="4 7" id="KW-0812">Transmembrane</keyword>
<keyword evidence="8" id="KW-0732">Signal</keyword>
<protein>
    <submittedName>
        <fullName evidence="10">TonB-linked outer membrane protein, SusC/RagA family</fullName>
    </submittedName>
</protein>
<dbReference type="InterPro" id="IPR023996">
    <property type="entry name" value="TonB-dep_OMP_SusC/RagA"/>
</dbReference>
<evidence type="ECO:0000256" key="3">
    <source>
        <dbReference type="ARBA" id="ARBA00022452"/>
    </source>
</evidence>
<dbReference type="InterPro" id="IPR008969">
    <property type="entry name" value="CarboxyPept-like_regulatory"/>
</dbReference>
<feature type="signal peptide" evidence="8">
    <location>
        <begin position="1"/>
        <end position="17"/>
    </location>
</feature>
<evidence type="ECO:0000313" key="11">
    <source>
        <dbReference type="Proteomes" id="UP000190367"/>
    </source>
</evidence>
<sequence>MKMVFVLILGLSLHVNAYVFAQSVTISKKKVSLEEVFDMVQQQTGYFFWYNAGLLRQTGKVDVDVHNASIRQLLELCLKDKPLWYTVSGKTIVIKRRRLSPEVIAAAPKEVIRGTVTAATGVPLIGVTVKEKGAANGTVTGENGAFELKDVHPGATLVFSYIGYDSKEWPLNGETSLTITLTPSLSGLDAVVVVGYGTQKRGDVTGAVSSVSSKALREVPVTNVQQMLQGRVPGVYVNNTGNRPGSQPSVLIRGVRSFSAGNEPLYVVDGVPLTGGLNDINPDDIESIEVLKDASATAIYGSRGANGVLIVTTRRGQAGRTVVGYNAYLNVEDVTRLANMMDGPQFARYRREANRAIGAYDDNDPHADERIFGAAELEAIAKGSSTDYQSLTVRTGIAQNHELSVSGGNENTLFNISLGYFKDKGYISIQDYTRYTTRINLDQKIGRRVKVGMSTLGAFSISNGMDVNPFYAALTTSPLSPAYDNEGNINMRPSGDALQVNPLVDLEPGAVVNRNKRFRLLSSMYGEADLLPELKFRMNFAPDLTQSRTGNYRGAITTFQNGAAPAASNSESFTLSYTWENMLTYNKTFAGKHRLNVTGLYSVQNLTTESSSGSAKDLPVGLDSILYYNTGAGATITGVGSGYSSWSILSWMGRINYAFDNRFLLTLTGRADGSSKFAPGNKWSFFPAVAVAWNITHEPFLNRSKLFSNLKLRLSYGKNGNAGLAPYQTRALLSRTSYDWDGVAAFGYRPATLGNSSLQWETTASANAGIDFGILGNRISGTVDVYQSKTTDLLLAKLLPVSSGYTTITSNVGATSNTGLELGISSVNIQARKDGGFEWSTDFNMATNKEKILELSQGKVNDVGNGRFIGQPLSVIYDYVKTGIWQKNEAQQAAQYGSAVGQIKVQDINNDKKIDASDRVILGQTRPKWTGGITNRFSYKGFDLSIFLNAAIGGMIKDPLRTGNTFTLAGRYNTVDVDYWTPDNPVNSYPQPRAGQSQGPVYGSTLSYYSGTYVRIKNINLGYRFSPQTVKHMGMQSFRVYANIQNPYVFSSFVHRHQGIDPEITNQPFYVNYVFGIHATF</sequence>
<dbReference type="FunFam" id="2.170.130.10:FF:000008">
    <property type="entry name" value="SusC/RagA family TonB-linked outer membrane protein"/>
    <property type="match status" value="1"/>
</dbReference>
<dbReference type="Proteomes" id="UP000190367">
    <property type="component" value="Unassembled WGS sequence"/>
</dbReference>
<dbReference type="AlphaFoldDB" id="A0A1T4TMU6"/>
<dbReference type="Pfam" id="PF07715">
    <property type="entry name" value="Plug"/>
    <property type="match status" value="1"/>
</dbReference>
<dbReference type="InterPro" id="IPR023997">
    <property type="entry name" value="TonB-dep_OMP_SusC/RagA_CS"/>
</dbReference>
<dbReference type="PROSITE" id="PS52016">
    <property type="entry name" value="TONB_DEPENDENT_REC_3"/>
    <property type="match status" value="1"/>
</dbReference>
<dbReference type="InterPro" id="IPR039426">
    <property type="entry name" value="TonB-dep_rcpt-like"/>
</dbReference>
<evidence type="ECO:0000313" key="10">
    <source>
        <dbReference type="EMBL" id="SKA41621.1"/>
    </source>
</evidence>
<dbReference type="EMBL" id="FUWZ01000005">
    <property type="protein sequence ID" value="SKA41621.1"/>
    <property type="molecule type" value="Genomic_DNA"/>
</dbReference>
<gene>
    <name evidence="10" type="ORF">SAMN04488128_105481</name>
</gene>
<reference evidence="11" key="1">
    <citation type="submission" date="2017-02" db="EMBL/GenBank/DDBJ databases">
        <authorList>
            <person name="Varghese N."/>
            <person name="Submissions S."/>
        </authorList>
    </citation>
    <scope>NUCLEOTIDE SEQUENCE [LARGE SCALE GENOMIC DNA]</scope>
    <source>
        <strain evidence="11">DSM 22224</strain>
    </source>
</reference>
<comment type="subcellular location">
    <subcellularLocation>
        <location evidence="1 7">Cell outer membrane</location>
        <topology evidence="1 7">Multi-pass membrane protein</topology>
    </subcellularLocation>
</comment>
<feature type="chain" id="PRO_5012752569" evidence="8">
    <location>
        <begin position="18"/>
        <end position="1081"/>
    </location>
</feature>
<dbReference type="GO" id="GO:0009279">
    <property type="term" value="C:cell outer membrane"/>
    <property type="evidence" value="ECO:0007669"/>
    <property type="project" value="UniProtKB-SubCell"/>
</dbReference>
<evidence type="ECO:0000256" key="7">
    <source>
        <dbReference type="PROSITE-ProRule" id="PRU01360"/>
    </source>
</evidence>
<dbReference type="SUPFAM" id="SSF49464">
    <property type="entry name" value="Carboxypeptidase regulatory domain-like"/>
    <property type="match status" value="1"/>
</dbReference>
<dbReference type="InterPro" id="IPR037066">
    <property type="entry name" value="Plug_dom_sf"/>
</dbReference>
<name>A0A1T4TMU6_9BACT</name>
<dbReference type="InterPro" id="IPR036942">
    <property type="entry name" value="Beta-barrel_TonB_sf"/>
</dbReference>
<dbReference type="SUPFAM" id="SSF56935">
    <property type="entry name" value="Porins"/>
    <property type="match status" value="1"/>
</dbReference>
<keyword evidence="2 7" id="KW-0813">Transport</keyword>
<evidence type="ECO:0000256" key="6">
    <source>
        <dbReference type="ARBA" id="ARBA00023237"/>
    </source>
</evidence>
<evidence type="ECO:0000259" key="9">
    <source>
        <dbReference type="Pfam" id="PF07715"/>
    </source>
</evidence>
<dbReference type="Gene3D" id="2.40.170.20">
    <property type="entry name" value="TonB-dependent receptor, beta-barrel domain"/>
    <property type="match status" value="1"/>
</dbReference>
<dbReference type="NCBIfam" id="TIGR04056">
    <property type="entry name" value="OMP_RagA_SusC"/>
    <property type="match status" value="1"/>
</dbReference>